<dbReference type="OrthoDB" id="3576125at2759"/>
<evidence type="ECO:0000313" key="4">
    <source>
        <dbReference type="Proteomes" id="UP000664132"/>
    </source>
</evidence>
<evidence type="ECO:0000259" key="2">
    <source>
        <dbReference type="PROSITE" id="PS00036"/>
    </source>
</evidence>
<protein>
    <recommendedName>
        <fullName evidence="2">BZIP domain-containing protein</fullName>
    </recommendedName>
</protein>
<dbReference type="SUPFAM" id="SSF57959">
    <property type="entry name" value="Leucine zipper domain"/>
    <property type="match status" value="1"/>
</dbReference>
<gene>
    <name evidence="3" type="ORF">IFR04_014200</name>
</gene>
<feature type="region of interest" description="Disordered" evidence="1">
    <location>
        <begin position="307"/>
        <end position="393"/>
    </location>
</feature>
<dbReference type="InterPro" id="IPR004827">
    <property type="entry name" value="bZIP"/>
</dbReference>
<dbReference type="GO" id="GO:0003700">
    <property type="term" value="F:DNA-binding transcription factor activity"/>
    <property type="evidence" value="ECO:0007669"/>
    <property type="project" value="InterPro"/>
</dbReference>
<keyword evidence="4" id="KW-1185">Reference proteome</keyword>
<dbReference type="Proteomes" id="UP000664132">
    <property type="component" value="Unassembled WGS sequence"/>
</dbReference>
<accession>A0A8H7T386</accession>
<dbReference type="CDD" id="cd14687">
    <property type="entry name" value="bZIP_ATF2"/>
    <property type="match status" value="1"/>
</dbReference>
<feature type="compositionally biased region" description="Polar residues" evidence="1">
    <location>
        <begin position="335"/>
        <end position="350"/>
    </location>
</feature>
<organism evidence="3 4">
    <name type="scientific">Cadophora malorum</name>
    <dbReference type="NCBI Taxonomy" id="108018"/>
    <lineage>
        <taxon>Eukaryota</taxon>
        <taxon>Fungi</taxon>
        <taxon>Dikarya</taxon>
        <taxon>Ascomycota</taxon>
        <taxon>Pezizomycotina</taxon>
        <taxon>Leotiomycetes</taxon>
        <taxon>Helotiales</taxon>
        <taxon>Ploettnerulaceae</taxon>
        <taxon>Cadophora</taxon>
    </lineage>
</organism>
<feature type="domain" description="BZIP" evidence="2">
    <location>
        <begin position="193"/>
        <end position="208"/>
    </location>
</feature>
<comment type="caution">
    <text evidence="3">The sequence shown here is derived from an EMBL/GenBank/DDBJ whole genome shotgun (WGS) entry which is preliminary data.</text>
</comment>
<feature type="region of interest" description="Disordered" evidence="1">
    <location>
        <begin position="195"/>
        <end position="214"/>
    </location>
</feature>
<dbReference type="Gene3D" id="1.20.5.170">
    <property type="match status" value="1"/>
</dbReference>
<feature type="region of interest" description="Disordered" evidence="1">
    <location>
        <begin position="148"/>
        <end position="186"/>
    </location>
</feature>
<dbReference type="InterPro" id="IPR046347">
    <property type="entry name" value="bZIP_sf"/>
</dbReference>
<proteinExistence type="predicted"/>
<evidence type="ECO:0000313" key="3">
    <source>
        <dbReference type="EMBL" id="KAG4412659.1"/>
    </source>
</evidence>
<feature type="compositionally biased region" description="Basic residues" evidence="1">
    <location>
        <begin position="171"/>
        <end position="181"/>
    </location>
</feature>
<sequence>MEHETSFDYAGNLFYSNSYSDNLLYTPAMLDASGYDFSNMLNLSPPDSESQMDMLDLHINPQLARANMPGNCVSGSEYFPDFPASTSPTSWIPEGAMAAAALPMDTFSDLSADEIPQSVPLQSQIESQSDTSAAQLEADIQQCEVEGTHTAGQKTAPPATSPRSASQEPKPKRRRGARKKVRTEEELAIRREKHLQRNRDAAQKCRQKKRAMEDKTKENMIIERQKNLVTWDQVASAQDELETLRNLALGVEHHCHSDDHKTAVKSCLETIITTAAKLQDQVDRCNQRRAQFSQGFVMQRSFGGYAQQDSIQDSPGSEHGSSSPAMSPQSSSHSLNQMLSPRSSCGSSYPTRRLDTNFANGKRTTRKGSSASTLPDSAVSLDSPASFKNDSPVEDEAIEIPVYENEESLGLPASMEDNADPVFEFLTHVENTGPQQVSWL</sequence>
<dbReference type="PROSITE" id="PS00036">
    <property type="entry name" value="BZIP_BASIC"/>
    <property type="match status" value="1"/>
</dbReference>
<dbReference type="AlphaFoldDB" id="A0A8H7T386"/>
<reference evidence="3" key="1">
    <citation type="submission" date="2021-02" db="EMBL/GenBank/DDBJ databases">
        <title>Genome sequence Cadophora malorum strain M34.</title>
        <authorList>
            <person name="Stefanovic E."/>
            <person name="Vu D."/>
            <person name="Scully C."/>
            <person name="Dijksterhuis J."/>
            <person name="Roader J."/>
            <person name="Houbraken J."/>
        </authorList>
    </citation>
    <scope>NUCLEOTIDE SEQUENCE</scope>
    <source>
        <strain evidence="3">M34</strain>
    </source>
</reference>
<evidence type="ECO:0000256" key="1">
    <source>
        <dbReference type="SAM" id="MobiDB-lite"/>
    </source>
</evidence>
<feature type="compositionally biased region" description="Low complexity" evidence="1">
    <location>
        <begin position="321"/>
        <end position="334"/>
    </location>
</feature>
<name>A0A8H7T386_9HELO</name>
<dbReference type="EMBL" id="JAFJYH010000362">
    <property type="protein sequence ID" value="KAG4412659.1"/>
    <property type="molecule type" value="Genomic_DNA"/>
</dbReference>